<organism evidence="2 3">
    <name type="scientific">Gymnopilus dilepis</name>
    <dbReference type="NCBI Taxonomy" id="231916"/>
    <lineage>
        <taxon>Eukaryota</taxon>
        <taxon>Fungi</taxon>
        <taxon>Dikarya</taxon>
        <taxon>Basidiomycota</taxon>
        <taxon>Agaricomycotina</taxon>
        <taxon>Agaricomycetes</taxon>
        <taxon>Agaricomycetidae</taxon>
        <taxon>Agaricales</taxon>
        <taxon>Agaricineae</taxon>
        <taxon>Hymenogastraceae</taxon>
        <taxon>Gymnopilus</taxon>
    </lineage>
</organism>
<evidence type="ECO:0000313" key="2">
    <source>
        <dbReference type="EMBL" id="PPQ97538.1"/>
    </source>
</evidence>
<dbReference type="PANTHER" id="PTHR33096">
    <property type="entry name" value="CXC2 DOMAIN-CONTAINING PROTEIN"/>
    <property type="match status" value="1"/>
</dbReference>
<sequence length="910" mass="103906">MPAPAERSSFYIRDETKRIRRPLEGRIRGPGAIVYQIPGGSHMLHPIGDSNADLEEDTQSSVEAEARDQDCDQNTVTQDIEDMVTEDLDKTSQENEKSRKKKEKQWRRWSEEVIPSMIKPYFALLKETESLRNLEAARLRKLCNGCTDKAHLEPVALQLLSLGLFPCAPLRPTLAVDLNMLEFVRGLFLNSAPNTTAWAETLEGFLSARNFKLKTRDTLRKRFGNALQWYAVLQDEKHLQVQDFINLVRNSVVPASDSPADPPADEEKEPDQTEKHLDEGKEEDEGSDRPSDYLRERCPACFGGKNWHEPGESVDVIVCLDACFTQKRRKSQNNAWSAPREHPETMFVPPEDVEAMETIVENIRPSNQPKPTEDRIEPGMKVSSAILDECRDSFQAADSNRAKASTQFFSDTGLMALLCRHDRVLWLVNMKSAGEKQFYALCLLRSLFRNIPEAMRVGVLYDIGCQLHRSCVKHGFLEDILDRIVFAISVFHAYGHQWPCQIIYHPRKCEGFGLSDGEGCERFWSSIKSLIPSLRVSGYHTRIYTIDTKVKHLDSSSLLGMGKWLQRKWKAMSERKTEAKKILSSVYEAGFSEESLRREWADQVTQQTKPLPRQGKNLADKEIQAILVLGQQLMELGKEIATYQDMIQTGDYEAGLTVLEADEMLKDLQKKQKSRQDAIRDKKKKLSIEDQENLEILLGNQFLQVRMNALAVKQRIRDRLRHRKYELESLQQSYRKTMDRLKLETHAGQQLKRKEPGIQKLARTYNNLCNDMDALIADGYAPKGARTPLKVNVESLFKLDGMIPSFHINLNVIENIFCIYNWGPTAQELKDAQLFENMEQVIYRNHNQGNAEISEEQKMEESSDTDDNIFDLGGKSVGGNLSESEDDQDVEEAGLLDAMEEWAFAESFKG</sequence>
<dbReference type="Proteomes" id="UP000284706">
    <property type="component" value="Unassembled WGS sequence"/>
</dbReference>
<feature type="region of interest" description="Disordered" evidence="1">
    <location>
        <begin position="850"/>
        <end position="890"/>
    </location>
</feature>
<dbReference type="InterPro" id="IPR040521">
    <property type="entry name" value="KDZ"/>
</dbReference>
<dbReference type="InParanoid" id="A0A409Y3H3"/>
<dbReference type="STRING" id="231916.A0A409Y3H3"/>
<feature type="compositionally biased region" description="Basic and acidic residues" evidence="1">
    <location>
        <begin position="87"/>
        <end position="97"/>
    </location>
</feature>
<keyword evidence="3" id="KW-1185">Reference proteome</keyword>
<evidence type="ECO:0000313" key="3">
    <source>
        <dbReference type="Proteomes" id="UP000284706"/>
    </source>
</evidence>
<dbReference type="AlphaFoldDB" id="A0A409Y3H3"/>
<feature type="compositionally biased region" description="Basic and acidic residues" evidence="1">
    <location>
        <begin position="270"/>
        <end position="279"/>
    </location>
</feature>
<reference evidence="2 3" key="1">
    <citation type="journal article" date="2018" name="Evol. Lett.">
        <title>Horizontal gene cluster transfer increased hallucinogenic mushroom diversity.</title>
        <authorList>
            <person name="Reynolds H.T."/>
            <person name="Vijayakumar V."/>
            <person name="Gluck-Thaler E."/>
            <person name="Korotkin H.B."/>
            <person name="Matheny P.B."/>
            <person name="Slot J.C."/>
        </authorList>
    </citation>
    <scope>NUCLEOTIDE SEQUENCE [LARGE SCALE GENOMIC DNA]</scope>
    <source>
        <strain evidence="2 3">SRW20</strain>
    </source>
</reference>
<evidence type="ECO:0000256" key="1">
    <source>
        <dbReference type="SAM" id="MobiDB-lite"/>
    </source>
</evidence>
<accession>A0A409Y3H3</accession>
<dbReference type="PANTHER" id="PTHR33096:SF1">
    <property type="entry name" value="CXC1-LIKE CYSTEINE CLUSTER ASSOCIATED WITH KDZ TRANSPOSASES DOMAIN-CONTAINING PROTEIN"/>
    <property type="match status" value="1"/>
</dbReference>
<protein>
    <recommendedName>
        <fullName evidence="4">CxC1-like cysteine cluster associated with KDZ transposases domain-containing protein</fullName>
    </recommendedName>
</protein>
<dbReference type="OrthoDB" id="3237105at2759"/>
<dbReference type="EMBL" id="NHYE01001227">
    <property type="protein sequence ID" value="PPQ97538.1"/>
    <property type="molecule type" value="Genomic_DNA"/>
</dbReference>
<comment type="caution">
    <text evidence="2">The sequence shown here is derived from an EMBL/GenBank/DDBJ whole genome shotgun (WGS) entry which is preliminary data.</text>
</comment>
<feature type="region of interest" description="Disordered" evidence="1">
    <location>
        <begin position="254"/>
        <end position="294"/>
    </location>
</feature>
<dbReference type="Pfam" id="PF18758">
    <property type="entry name" value="KDZ"/>
    <property type="match status" value="1"/>
</dbReference>
<proteinExistence type="predicted"/>
<feature type="region of interest" description="Disordered" evidence="1">
    <location>
        <begin position="21"/>
        <end position="105"/>
    </location>
</feature>
<name>A0A409Y3H3_9AGAR</name>
<gene>
    <name evidence="2" type="ORF">CVT26_002414</name>
</gene>
<evidence type="ECO:0008006" key="4">
    <source>
        <dbReference type="Google" id="ProtNLM"/>
    </source>
</evidence>